<sequence>MGDNVKFGDEMTFNEKIIDYSIADFIDLSLVEVLTL</sequence>
<gene>
    <name evidence="1" type="ORF">LCGC14_1807850</name>
</gene>
<name>A0A0F9JMC3_9ZZZZ</name>
<feature type="non-terminal residue" evidence="1">
    <location>
        <position position="36"/>
    </location>
</feature>
<reference evidence="1" key="1">
    <citation type="journal article" date="2015" name="Nature">
        <title>Complex archaea that bridge the gap between prokaryotes and eukaryotes.</title>
        <authorList>
            <person name="Spang A."/>
            <person name="Saw J.H."/>
            <person name="Jorgensen S.L."/>
            <person name="Zaremba-Niedzwiedzka K."/>
            <person name="Martijn J."/>
            <person name="Lind A.E."/>
            <person name="van Eijk R."/>
            <person name="Schleper C."/>
            <person name="Guy L."/>
            <person name="Ettema T.J."/>
        </authorList>
    </citation>
    <scope>NUCLEOTIDE SEQUENCE</scope>
</reference>
<accession>A0A0F9JMC3</accession>
<evidence type="ECO:0000313" key="1">
    <source>
        <dbReference type="EMBL" id="KKM00098.1"/>
    </source>
</evidence>
<dbReference type="EMBL" id="LAZR01017514">
    <property type="protein sequence ID" value="KKM00098.1"/>
    <property type="molecule type" value="Genomic_DNA"/>
</dbReference>
<organism evidence="1">
    <name type="scientific">marine sediment metagenome</name>
    <dbReference type="NCBI Taxonomy" id="412755"/>
    <lineage>
        <taxon>unclassified sequences</taxon>
        <taxon>metagenomes</taxon>
        <taxon>ecological metagenomes</taxon>
    </lineage>
</organism>
<proteinExistence type="predicted"/>
<comment type="caution">
    <text evidence="1">The sequence shown here is derived from an EMBL/GenBank/DDBJ whole genome shotgun (WGS) entry which is preliminary data.</text>
</comment>
<dbReference type="AlphaFoldDB" id="A0A0F9JMC3"/>
<protein>
    <submittedName>
        <fullName evidence="1">Uncharacterized protein</fullName>
    </submittedName>
</protein>